<keyword evidence="3" id="KW-1185">Reference proteome</keyword>
<gene>
    <name evidence="2" type="ORF">Glove_363g11</name>
</gene>
<evidence type="ECO:0000313" key="2">
    <source>
        <dbReference type="EMBL" id="RHZ59528.1"/>
    </source>
</evidence>
<reference evidence="2 3" key="1">
    <citation type="submission" date="2018-08" db="EMBL/GenBank/DDBJ databases">
        <title>Genome and evolution of the arbuscular mycorrhizal fungus Diversispora epigaea (formerly Glomus versiforme) and its bacterial endosymbionts.</title>
        <authorList>
            <person name="Sun X."/>
            <person name="Fei Z."/>
            <person name="Harrison M."/>
        </authorList>
    </citation>
    <scope>NUCLEOTIDE SEQUENCE [LARGE SCALE GENOMIC DNA]</scope>
    <source>
        <strain evidence="2 3">IT104</strain>
    </source>
</reference>
<dbReference type="AlphaFoldDB" id="A0A397HC25"/>
<dbReference type="EMBL" id="PQFF01000329">
    <property type="protein sequence ID" value="RHZ59528.1"/>
    <property type="molecule type" value="Genomic_DNA"/>
</dbReference>
<evidence type="ECO:0000313" key="3">
    <source>
        <dbReference type="Proteomes" id="UP000266861"/>
    </source>
</evidence>
<sequence length="114" mass="12987">MSHSSSRSINGSEDESAHLSEDRSDHLSENSSLVILLALVSNSLYIPNPVTRHLGPPPSDTNSNPHIRIVIKINNHQKTQHWIEKCQLWIQELYICYVFGIKLYTPKNERDPQG</sequence>
<accession>A0A397HC25</accession>
<name>A0A397HC25_9GLOM</name>
<dbReference type="Proteomes" id="UP000266861">
    <property type="component" value="Unassembled WGS sequence"/>
</dbReference>
<feature type="region of interest" description="Disordered" evidence="1">
    <location>
        <begin position="1"/>
        <end position="25"/>
    </location>
</feature>
<feature type="compositionally biased region" description="Basic and acidic residues" evidence="1">
    <location>
        <begin position="15"/>
        <end position="25"/>
    </location>
</feature>
<evidence type="ECO:0000256" key="1">
    <source>
        <dbReference type="SAM" id="MobiDB-lite"/>
    </source>
</evidence>
<feature type="compositionally biased region" description="Polar residues" evidence="1">
    <location>
        <begin position="1"/>
        <end position="11"/>
    </location>
</feature>
<organism evidence="2 3">
    <name type="scientific">Diversispora epigaea</name>
    <dbReference type="NCBI Taxonomy" id="1348612"/>
    <lineage>
        <taxon>Eukaryota</taxon>
        <taxon>Fungi</taxon>
        <taxon>Fungi incertae sedis</taxon>
        <taxon>Mucoromycota</taxon>
        <taxon>Glomeromycotina</taxon>
        <taxon>Glomeromycetes</taxon>
        <taxon>Diversisporales</taxon>
        <taxon>Diversisporaceae</taxon>
        <taxon>Diversispora</taxon>
    </lineage>
</organism>
<protein>
    <submittedName>
        <fullName evidence="2">Uncharacterized protein</fullName>
    </submittedName>
</protein>
<proteinExistence type="predicted"/>
<comment type="caution">
    <text evidence="2">The sequence shown here is derived from an EMBL/GenBank/DDBJ whole genome shotgun (WGS) entry which is preliminary data.</text>
</comment>